<dbReference type="EMBL" id="BMAO01008185">
    <property type="protein sequence ID" value="GFR21537.1"/>
    <property type="molecule type" value="Genomic_DNA"/>
</dbReference>
<protein>
    <submittedName>
        <fullName evidence="1">Uncharacterized protein</fullName>
    </submittedName>
</protein>
<reference evidence="1" key="1">
    <citation type="submission" date="2020-07" db="EMBL/GenBank/DDBJ databases">
        <title>Multicomponent nature underlies the extraordinary mechanical properties of spider dragline silk.</title>
        <authorList>
            <person name="Kono N."/>
            <person name="Nakamura H."/>
            <person name="Mori M."/>
            <person name="Yoshida Y."/>
            <person name="Ohtoshi R."/>
            <person name="Malay A.D."/>
            <person name="Moran D.A.P."/>
            <person name="Tomita M."/>
            <person name="Numata K."/>
            <person name="Arakawa K."/>
        </authorList>
    </citation>
    <scope>NUCLEOTIDE SEQUENCE</scope>
</reference>
<sequence>MQDTRRERPTLTTDLEKSMLNVVDQNPGISVKALAVEITASASTMYMCELHCKSLYLFSLHLQKVQTQQAEVCPGDLNFAQLFLQKMLDRHYPYFDSFANKTLFTNEGEIQYSLQEYRGYRQPTRNQTSCRPTPFYC</sequence>
<keyword evidence="2" id="KW-1185">Reference proteome</keyword>
<name>A0A8X6LUW2_TRICU</name>
<gene>
    <name evidence="1" type="ORF">TNCT_548021</name>
</gene>
<evidence type="ECO:0000313" key="1">
    <source>
        <dbReference type="EMBL" id="GFR21537.1"/>
    </source>
</evidence>
<proteinExistence type="predicted"/>
<accession>A0A8X6LUW2</accession>
<dbReference type="AlphaFoldDB" id="A0A8X6LUW2"/>
<evidence type="ECO:0000313" key="2">
    <source>
        <dbReference type="Proteomes" id="UP000887116"/>
    </source>
</evidence>
<organism evidence="1 2">
    <name type="scientific">Trichonephila clavata</name>
    <name type="common">Joro spider</name>
    <name type="synonym">Nephila clavata</name>
    <dbReference type="NCBI Taxonomy" id="2740835"/>
    <lineage>
        <taxon>Eukaryota</taxon>
        <taxon>Metazoa</taxon>
        <taxon>Ecdysozoa</taxon>
        <taxon>Arthropoda</taxon>
        <taxon>Chelicerata</taxon>
        <taxon>Arachnida</taxon>
        <taxon>Araneae</taxon>
        <taxon>Araneomorphae</taxon>
        <taxon>Entelegynae</taxon>
        <taxon>Araneoidea</taxon>
        <taxon>Nephilidae</taxon>
        <taxon>Trichonephila</taxon>
    </lineage>
</organism>
<comment type="caution">
    <text evidence="1">The sequence shown here is derived from an EMBL/GenBank/DDBJ whole genome shotgun (WGS) entry which is preliminary data.</text>
</comment>
<dbReference type="Proteomes" id="UP000887116">
    <property type="component" value="Unassembled WGS sequence"/>
</dbReference>